<keyword evidence="3" id="KW-1185">Reference proteome</keyword>
<evidence type="ECO:0000256" key="1">
    <source>
        <dbReference type="SAM" id="MobiDB-lite"/>
    </source>
</evidence>
<protein>
    <submittedName>
        <fullName evidence="2">Uncharacterized protein</fullName>
    </submittedName>
</protein>
<evidence type="ECO:0000313" key="3">
    <source>
        <dbReference type="Proteomes" id="UP000064967"/>
    </source>
</evidence>
<proteinExistence type="predicted"/>
<reference evidence="2 3" key="1">
    <citation type="submission" date="2015-08" db="EMBL/GenBank/DDBJ databases">
        <authorList>
            <person name="Babu N.S."/>
            <person name="Beckwith C.J."/>
            <person name="Beseler K.G."/>
            <person name="Brison A."/>
            <person name="Carone J.V."/>
            <person name="Caskin T.P."/>
            <person name="Diamond M."/>
            <person name="Durham M.E."/>
            <person name="Foxe J.M."/>
            <person name="Go M."/>
            <person name="Henderson B.A."/>
            <person name="Jones I.B."/>
            <person name="McGettigan J.A."/>
            <person name="Micheletti S.J."/>
            <person name="Nasrallah M.E."/>
            <person name="Ortiz D."/>
            <person name="Piller C.R."/>
            <person name="Privatt S.R."/>
            <person name="Schneider S.L."/>
            <person name="Sharp S."/>
            <person name="Smith T.C."/>
            <person name="Stanton J.D."/>
            <person name="Ullery H.E."/>
            <person name="Wilson R.J."/>
            <person name="Serrano M.G."/>
            <person name="Buck G."/>
            <person name="Lee V."/>
            <person name="Wang Y."/>
            <person name="Carvalho R."/>
            <person name="Voegtly L."/>
            <person name="Shi R."/>
            <person name="Duckworth R."/>
            <person name="Johnson A."/>
            <person name="Loviza R."/>
            <person name="Walstead R."/>
            <person name="Shah Z."/>
            <person name="Kiflezghi M."/>
            <person name="Wade K."/>
            <person name="Ball S.L."/>
            <person name="Bradley K.W."/>
            <person name="Asai D.J."/>
            <person name="Bowman C.A."/>
            <person name="Russell D.A."/>
            <person name="Pope W.H."/>
            <person name="Jacobs-Sera D."/>
            <person name="Hendrix R.W."/>
            <person name="Hatfull G.F."/>
        </authorList>
    </citation>
    <scope>NUCLEOTIDE SEQUENCE [LARGE SCALE GENOMIC DNA]</scope>
    <source>
        <strain evidence="2 3">DSM 27648</strain>
    </source>
</reference>
<dbReference type="EMBL" id="CP012333">
    <property type="protein sequence ID" value="AKU97159.1"/>
    <property type="molecule type" value="Genomic_DNA"/>
</dbReference>
<dbReference type="STRING" id="1391654.AKJ09_03823"/>
<gene>
    <name evidence="2" type="ORF">AKJ09_03823</name>
</gene>
<evidence type="ECO:0000313" key="2">
    <source>
        <dbReference type="EMBL" id="AKU97159.1"/>
    </source>
</evidence>
<sequence length="39" mass="4177">MSFRDTVVLMRASDDTTSARPASDDYTSGKGAISRSILP</sequence>
<feature type="region of interest" description="Disordered" evidence="1">
    <location>
        <begin position="11"/>
        <end position="39"/>
    </location>
</feature>
<accession>A0A0K1PVK7</accession>
<dbReference type="AlphaFoldDB" id="A0A0K1PVK7"/>
<dbReference type="KEGG" id="llu:AKJ09_03823"/>
<dbReference type="Proteomes" id="UP000064967">
    <property type="component" value="Chromosome"/>
</dbReference>
<name>A0A0K1PVK7_9BACT</name>
<organism evidence="2 3">
    <name type="scientific">Labilithrix luteola</name>
    <dbReference type="NCBI Taxonomy" id="1391654"/>
    <lineage>
        <taxon>Bacteria</taxon>
        <taxon>Pseudomonadati</taxon>
        <taxon>Myxococcota</taxon>
        <taxon>Polyangia</taxon>
        <taxon>Polyangiales</taxon>
        <taxon>Labilitrichaceae</taxon>
        <taxon>Labilithrix</taxon>
    </lineage>
</organism>